<gene>
    <name evidence="1" type="ORF">L2E82_14554</name>
</gene>
<proteinExistence type="predicted"/>
<reference evidence="2" key="1">
    <citation type="journal article" date="2022" name="Mol. Ecol. Resour.">
        <title>The genomes of chicory, endive, great burdock and yacon provide insights into Asteraceae palaeo-polyploidization history and plant inulin production.</title>
        <authorList>
            <person name="Fan W."/>
            <person name="Wang S."/>
            <person name="Wang H."/>
            <person name="Wang A."/>
            <person name="Jiang F."/>
            <person name="Liu H."/>
            <person name="Zhao H."/>
            <person name="Xu D."/>
            <person name="Zhang Y."/>
        </authorList>
    </citation>
    <scope>NUCLEOTIDE SEQUENCE [LARGE SCALE GENOMIC DNA]</scope>
    <source>
        <strain evidence="2">cv. Punajuju</strain>
    </source>
</reference>
<evidence type="ECO:0000313" key="2">
    <source>
        <dbReference type="Proteomes" id="UP001055811"/>
    </source>
</evidence>
<accession>A0ACB9EZQ4</accession>
<keyword evidence="2" id="KW-1185">Reference proteome</keyword>
<dbReference type="Proteomes" id="UP001055811">
    <property type="component" value="Linkage Group LG03"/>
</dbReference>
<name>A0ACB9EZQ4_CICIN</name>
<sequence>MDLTHLGSQAGNGTCASAFLVDVKSFIEGRFSGQSVPITLEWGSKISVGVILGPPVGGIGIQGHIDSPVGPVVCSALDKLGELGFPIWFTELDVSSVNECVRADDLEVMIREALAHPAVEGIMIWGFWELFMSRENSHLVNAEGEINEAGNRFLEIKKELLTHVHGHIDDVSEFGFRGFPGDYEMVVVTGSKKIVKKFVVENGDFPLVVPIDF</sequence>
<reference evidence="1 2" key="2">
    <citation type="journal article" date="2022" name="Mol. Ecol. Resour.">
        <title>The genomes of chicory, endive, great burdock and yacon provide insights into Asteraceae paleo-polyploidization history and plant inulin production.</title>
        <authorList>
            <person name="Fan W."/>
            <person name="Wang S."/>
            <person name="Wang H."/>
            <person name="Wang A."/>
            <person name="Jiang F."/>
            <person name="Liu H."/>
            <person name="Zhao H."/>
            <person name="Xu D."/>
            <person name="Zhang Y."/>
        </authorList>
    </citation>
    <scope>NUCLEOTIDE SEQUENCE [LARGE SCALE GENOMIC DNA]</scope>
    <source>
        <strain evidence="2">cv. Punajuju</strain>
        <tissue evidence="1">Leaves</tissue>
    </source>
</reference>
<comment type="caution">
    <text evidence="1">The sequence shown here is derived from an EMBL/GenBank/DDBJ whole genome shotgun (WGS) entry which is preliminary data.</text>
</comment>
<evidence type="ECO:0000313" key="1">
    <source>
        <dbReference type="EMBL" id="KAI3764543.1"/>
    </source>
</evidence>
<dbReference type="EMBL" id="CM042011">
    <property type="protein sequence ID" value="KAI3764543.1"/>
    <property type="molecule type" value="Genomic_DNA"/>
</dbReference>
<organism evidence="1 2">
    <name type="scientific">Cichorium intybus</name>
    <name type="common">Chicory</name>
    <dbReference type="NCBI Taxonomy" id="13427"/>
    <lineage>
        <taxon>Eukaryota</taxon>
        <taxon>Viridiplantae</taxon>
        <taxon>Streptophyta</taxon>
        <taxon>Embryophyta</taxon>
        <taxon>Tracheophyta</taxon>
        <taxon>Spermatophyta</taxon>
        <taxon>Magnoliopsida</taxon>
        <taxon>eudicotyledons</taxon>
        <taxon>Gunneridae</taxon>
        <taxon>Pentapetalae</taxon>
        <taxon>asterids</taxon>
        <taxon>campanulids</taxon>
        <taxon>Asterales</taxon>
        <taxon>Asteraceae</taxon>
        <taxon>Cichorioideae</taxon>
        <taxon>Cichorieae</taxon>
        <taxon>Cichoriinae</taxon>
        <taxon>Cichorium</taxon>
    </lineage>
</organism>
<protein>
    <submittedName>
        <fullName evidence="1">Uncharacterized protein</fullName>
    </submittedName>
</protein>